<dbReference type="GO" id="GO:0004673">
    <property type="term" value="F:protein histidine kinase activity"/>
    <property type="evidence" value="ECO:0007669"/>
    <property type="project" value="UniProtKB-EC"/>
</dbReference>
<keyword evidence="4" id="KW-0547">Nucleotide-binding</keyword>
<dbReference type="SUPFAM" id="SSF55874">
    <property type="entry name" value="ATPase domain of HSP90 chaperone/DNA topoisomerase II/histidine kinase"/>
    <property type="match status" value="1"/>
</dbReference>
<evidence type="ECO:0000256" key="3">
    <source>
        <dbReference type="ARBA" id="ARBA00022679"/>
    </source>
</evidence>
<proteinExistence type="predicted"/>
<comment type="catalytic activity">
    <reaction evidence="1">
        <text>ATP + protein L-histidine = ADP + protein N-phospho-L-histidine.</text>
        <dbReference type="EC" id="2.7.13.3"/>
    </reaction>
</comment>
<name>A0A1H6IE08_9FLAO</name>
<reference evidence="11" key="1">
    <citation type="submission" date="2016-10" db="EMBL/GenBank/DDBJ databases">
        <authorList>
            <person name="Varghese N."/>
            <person name="Submissions S."/>
        </authorList>
    </citation>
    <scope>NUCLEOTIDE SEQUENCE [LARGE SCALE GENOMIC DNA]</scope>
    <source>
        <strain evidence="11">DSM 19326</strain>
    </source>
</reference>
<evidence type="ECO:0000256" key="1">
    <source>
        <dbReference type="ARBA" id="ARBA00000085"/>
    </source>
</evidence>
<accession>A0A1H6IE08</accession>
<dbReference type="GO" id="GO:0007234">
    <property type="term" value="P:osmosensory signaling via phosphorelay pathway"/>
    <property type="evidence" value="ECO:0007669"/>
    <property type="project" value="TreeGrafter"/>
</dbReference>
<protein>
    <recommendedName>
        <fullName evidence="2">histidine kinase</fullName>
        <ecNumber evidence="2">2.7.13.3</ecNumber>
    </recommendedName>
</protein>
<dbReference type="Proteomes" id="UP000198555">
    <property type="component" value="Unassembled WGS sequence"/>
</dbReference>
<evidence type="ECO:0000256" key="4">
    <source>
        <dbReference type="ARBA" id="ARBA00022741"/>
    </source>
</evidence>
<dbReference type="PROSITE" id="PS50109">
    <property type="entry name" value="HIS_KIN"/>
    <property type="match status" value="1"/>
</dbReference>
<dbReference type="PRINTS" id="PR00344">
    <property type="entry name" value="BCTRLSENSOR"/>
</dbReference>
<dbReference type="SMART" id="SM00387">
    <property type="entry name" value="HATPase_c"/>
    <property type="match status" value="1"/>
</dbReference>
<keyword evidence="11" id="KW-1185">Reference proteome</keyword>
<keyword evidence="8" id="KW-1133">Transmembrane helix</keyword>
<dbReference type="PANTHER" id="PTHR42878:SF7">
    <property type="entry name" value="SENSOR HISTIDINE KINASE GLRK"/>
    <property type="match status" value="1"/>
</dbReference>
<dbReference type="InterPro" id="IPR005467">
    <property type="entry name" value="His_kinase_dom"/>
</dbReference>
<evidence type="ECO:0000256" key="6">
    <source>
        <dbReference type="ARBA" id="ARBA00022840"/>
    </source>
</evidence>
<feature type="domain" description="Histidine kinase" evidence="9">
    <location>
        <begin position="244"/>
        <end position="455"/>
    </location>
</feature>
<dbReference type="AlphaFoldDB" id="A0A1H6IE08"/>
<keyword evidence="6" id="KW-0067">ATP-binding</keyword>
<dbReference type="InterPro" id="IPR003594">
    <property type="entry name" value="HATPase_dom"/>
</dbReference>
<sequence length="455" mass="53192">MFNFKPCQAEPVEAFFIMNKTKIIWLIFILLAMVSGIFAFDFYSLNKWINCTLFSLVSLVCIILAQTSALAYIRKTEKLLLAIQKKDFSLFPKIEENSLVDNAVKLYYQSKEEHLSLSSYKLLYEEILNQLEIGLMILSKKNEDWEIFYVNPVFLEILEIPKYNSWNLYENKAPHFYKIIEQTNYENSQEFFDISINENTKQSFSLRTKKVQNAKYRFCIISLESVQKIIEQKEKLAWNNLMKVISHELLNTLTPVNSLIQNLEYIANQEIIEKEDQQDMKKSLMIINSKSKQLLNFVDDYRQVAELPKPVFKTISLTNIVESALNFLKPEFEKNHIKIVNSLENQIILADEKMIERCLINLYLNAIYAVSDNVERTITSEIKTQNKRIILTVEDNGIGIQKEIQDKIFLPFFTTRSNGSGIGLTLSKSIIEAHKGYLNYKPLEQGSRFEIWFMD</sequence>
<dbReference type="GO" id="GO:0000156">
    <property type="term" value="F:phosphorelay response regulator activity"/>
    <property type="evidence" value="ECO:0007669"/>
    <property type="project" value="TreeGrafter"/>
</dbReference>
<dbReference type="Gene3D" id="1.10.287.130">
    <property type="match status" value="1"/>
</dbReference>
<evidence type="ECO:0000256" key="8">
    <source>
        <dbReference type="SAM" id="Phobius"/>
    </source>
</evidence>
<dbReference type="Pfam" id="PF02518">
    <property type="entry name" value="HATPase_c"/>
    <property type="match status" value="1"/>
</dbReference>
<feature type="transmembrane region" description="Helical" evidence="8">
    <location>
        <begin position="52"/>
        <end position="73"/>
    </location>
</feature>
<dbReference type="STRING" id="420404.SAMN05421793_10576"/>
<dbReference type="PANTHER" id="PTHR42878">
    <property type="entry name" value="TWO-COMPONENT HISTIDINE KINASE"/>
    <property type="match status" value="1"/>
</dbReference>
<dbReference type="GO" id="GO:0030295">
    <property type="term" value="F:protein kinase activator activity"/>
    <property type="evidence" value="ECO:0007669"/>
    <property type="project" value="TreeGrafter"/>
</dbReference>
<dbReference type="Gene3D" id="3.30.565.10">
    <property type="entry name" value="Histidine kinase-like ATPase, C-terminal domain"/>
    <property type="match status" value="1"/>
</dbReference>
<evidence type="ECO:0000256" key="2">
    <source>
        <dbReference type="ARBA" id="ARBA00012438"/>
    </source>
</evidence>
<keyword evidence="8" id="KW-0812">Transmembrane</keyword>
<keyword evidence="5 10" id="KW-0418">Kinase</keyword>
<dbReference type="InterPro" id="IPR050351">
    <property type="entry name" value="BphY/WalK/GraS-like"/>
</dbReference>
<evidence type="ECO:0000313" key="10">
    <source>
        <dbReference type="EMBL" id="SEH46098.1"/>
    </source>
</evidence>
<dbReference type="InterPro" id="IPR004358">
    <property type="entry name" value="Sig_transdc_His_kin-like_C"/>
</dbReference>
<evidence type="ECO:0000256" key="5">
    <source>
        <dbReference type="ARBA" id="ARBA00022777"/>
    </source>
</evidence>
<keyword evidence="7" id="KW-0902">Two-component regulatory system</keyword>
<dbReference type="GO" id="GO:0005524">
    <property type="term" value="F:ATP binding"/>
    <property type="evidence" value="ECO:0007669"/>
    <property type="project" value="UniProtKB-KW"/>
</dbReference>
<feature type="transmembrane region" description="Helical" evidence="8">
    <location>
        <begin position="23"/>
        <end position="40"/>
    </location>
</feature>
<evidence type="ECO:0000313" key="11">
    <source>
        <dbReference type="Proteomes" id="UP000198555"/>
    </source>
</evidence>
<dbReference type="InterPro" id="IPR036890">
    <property type="entry name" value="HATPase_C_sf"/>
</dbReference>
<evidence type="ECO:0000259" key="9">
    <source>
        <dbReference type="PROSITE" id="PS50109"/>
    </source>
</evidence>
<dbReference type="EC" id="2.7.13.3" evidence="2"/>
<organism evidence="10 11">
    <name type="scientific">Epilithonimonas hominis</name>
    <dbReference type="NCBI Taxonomy" id="420404"/>
    <lineage>
        <taxon>Bacteria</taxon>
        <taxon>Pseudomonadati</taxon>
        <taxon>Bacteroidota</taxon>
        <taxon>Flavobacteriia</taxon>
        <taxon>Flavobacteriales</taxon>
        <taxon>Weeksellaceae</taxon>
        <taxon>Chryseobacterium group</taxon>
        <taxon>Epilithonimonas</taxon>
    </lineage>
</organism>
<keyword evidence="3" id="KW-0808">Transferase</keyword>
<dbReference type="EMBL" id="FNWX01000005">
    <property type="protein sequence ID" value="SEH46098.1"/>
    <property type="molecule type" value="Genomic_DNA"/>
</dbReference>
<keyword evidence="8" id="KW-0472">Membrane</keyword>
<evidence type="ECO:0000256" key="7">
    <source>
        <dbReference type="ARBA" id="ARBA00023012"/>
    </source>
</evidence>
<gene>
    <name evidence="10" type="ORF">SAMN05421793_10576</name>
</gene>